<organism evidence="1 2">
    <name type="scientific">Rhizoctonia solani</name>
    <dbReference type="NCBI Taxonomy" id="456999"/>
    <lineage>
        <taxon>Eukaryota</taxon>
        <taxon>Fungi</taxon>
        <taxon>Dikarya</taxon>
        <taxon>Basidiomycota</taxon>
        <taxon>Agaricomycotina</taxon>
        <taxon>Agaricomycetes</taxon>
        <taxon>Cantharellales</taxon>
        <taxon>Ceratobasidiaceae</taxon>
        <taxon>Rhizoctonia</taxon>
    </lineage>
</organism>
<reference evidence="1" key="1">
    <citation type="submission" date="2020-09" db="EMBL/GenBank/DDBJ databases">
        <title>Comparative genome analyses of four rice-infecting Rhizoctonia solani isolates reveal extensive enrichment of homogalacturonan modification genes.</title>
        <authorList>
            <person name="Lee D.-Y."/>
            <person name="Jeon J."/>
            <person name="Kim K.-T."/>
            <person name="Cheong K."/>
            <person name="Song H."/>
            <person name="Choi G."/>
            <person name="Ko J."/>
            <person name="Opiyo S.O."/>
            <person name="Zuo S."/>
            <person name="Madhav S."/>
            <person name="Lee Y.-H."/>
            <person name="Wang G.-L."/>
        </authorList>
    </citation>
    <scope>NUCLEOTIDE SEQUENCE</scope>
    <source>
        <strain evidence="1">AG1-IA YN-7</strain>
    </source>
</reference>
<comment type="caution">
    <text evidence="1">The sequence shown here is derived from an EMBL/GenBank/DDBJ whole genome shotgun (WGS) entry which is preliminary data.</text>
</comment>
<dbReference type="Proteomes" id="UP000650582">
    <property type="component" value="Unassembled WGS sequence"/>
</dbReference>
<dbReference type="EMBL" id="JACYCC010000344">
    <property type="protein sequence ID" value="KAF8668341.1"/>
    <property type="molecule type" value="Genomic_DNA"/>
</dbReference>
<gene>
    <name evidence="1" type="ORF">RHS04_09015</name>
</gene>
<evidence type="ECO:0000313" key="2">
    <source>
        <dbReference type="Proteomes" id="UP000650582"/>
    </source>
</evidence>
<evidence type="ECO:0000313" key="1">
    <source>
        <dbReference type="EMBL" id="KAF8668341.1"/>
    </source>
</evidence>
<proteinExistence type="predicted"/>
<accession>A0A8H7H1V9</accession>
<protein>
    <submittedName>
        <fullName evidence="1">Uncharacterized protein</fullName>
    </submittedName>
</protein>
<dbReference type="AlphaFoldDB" id="A0A8H7H1V9"/>
<sequence length="295" mass="33324">MASNFQLPSNIKKLLDDKEKVETLHFRSEGGDSRGLLVGQYRRWLGGKSGDWGVTEYVDVYLNKAKWELIKRESNRHPTNNLEITFKESSSRSVTNSRETTVSTDLGFEQMFKFSVGIQDKRITTVTTSNETGTEKRHTLGPGESAYIYKRTYELNLRAWWAADVSGAERVVTQDATTNNTHEGAVKSTITGDDEIFFEPLSGEQTITLPKANKERDDSPNGWKNRIRFSDLYNPAKAQVAGAWKRALGGSRDEVIREMLKYKDPSFEFTMVAVPSVEFYFLGLTKLGIAYPPPV</sequence>
<name>A0A8H7H1V9_9AGAM</name>